<keyword evidence="1" id="KW-0472">Membrane</keyword>
<feature type="domain" description="Heparan-alpha-glucosaminide N-acetyltransferase catalytic" evidence="2">
    <location>
        <begin position="10"/>
        <end position="223"/>
    </location>
</feature>
<organism evidence="3 4">
    <name type="scientific">Paracoccus onchidii</name>
    <dbReference type="NCBI Taxonomy" id="3017813"/>
    <lineage>
        <taxon>Bacteria</taxon>
        <taxon>Pseudomonadati</taxon>
        <taxon>Pseudomonadota</taxon>
        <taxon>Alphaproteobacteria</taxon>
        <taxon>Rhodobacterales</taxon>
        <taxon>Paracoccaceae</taxon>
        <taxon>Paracoccus</taxon>
    </lineage>
</organism>
<dbReference type="RefSeq" id="WP_271890781.1">
    <property type="nucleotide sequence ID" value="NZ_JAQBIE010000053.1"/>
</dbReference>
<feature type="transmembrane region" description="Helical" evidence="1">
    <location>
        <begin position="133"/>
        <end position="153"/>
    </location>
</feature>
<reference evidence="3" key="1">
    <citation type="submission" date="2022-12" db="EMBL/GenBank/DDBJ databases">
        <title>Paracoccus onchidii sp. nov., isolated from a marine invertebrate from the South China Sea.</title>
        <authorList>
            <person name="Xu S."/>
            <person name="Liu Z."/>
            <person name="Xu Y."/>
        </authorList>
    </citation>
    <scope>NUCLEOTIDE SEQUENCE</scope>
    <source>
        <strain evidence="3">Z330</strain>
    </source>
</reference>
<keyword evidence="1" id="KW-1133">Transmembrane helix</keyword>
<proteinExistence type="predicted"/>
<dbReference type="InterPro" id="IPR012429">
    <property type="entry name" value="HGSNAT_cat"/>
</dbReference>
<feature type="transmembrane region" description="Helical" evidence="1">
    <location>
        <begin position="82"/>
        <end position="102"/>
    </location>
</feature>
<evidence type="ECO:0000256" key="1">
    <source>
        <dbReference type="SAM" id="Phobius"/>
    </source>
</evidence>
<comment type="caution">
    <text evidence="3">The sequence shown here is derived from an EMBL/GenBank/DDBJ whole genome shotgun (WGS) entry which is preliminary data.</text>
</comment>
<accession>A0ABT4ZKS7</accession>
<feature type="transmembrane region" description="Helical" evidence="1">
    <location>
        <begin position="50"/>
        <end position="70"/>
    </location>
</feature>
<dbReference type="Pfam" id="PF07786">
    <property type="entry name" value="HGSNAT_cat"/>
    <property type="match status" value="1"/>
</dbReference>
<keyword evidence="1" id="KW-0812">Transmembrane</keyword>
<feature type="transmembrane region" description="Helical" evidence="1">
    <location>
        <begin position="12"/>
        <end position="30"/>
    </location>
</feature>
<evidence type="ECO:0000313" key="3">
    <source>
        <dbReference type="EMBL" id="MDB6179687.1"/>
    </source>
</evidence>
<feature type="transmembrane region" description="Helical" evidence="1">
    <location>
        <begin position="215"/>
        <end position="233"/>
    </location>
</feature>
<feature type="transmembrane region" description="Helical" evidence="1">
    <location>
        <begin position="173"/>
        <end position="194"/>
    </location>
</feature>
<feature type="transmembrane region" description="Helical" evidence="1">
    <location>
        <begin position="108"/>
        <end position="128"/>
    </location>
</feature>
<dbReference type="EMBL" id="JAQBIE010000053">
    <property type="protein sequence ID" value="MDB6179687.1"/>
    <property type="molecule type" value="Genomic_DNA"/>
</dbReference>
<sequence>MTDTGSTMPRILAVDIGRTVALVGMVVFHFARDLEIFGILPPGTTISDGWYVLARVIAGSFFFFAGMSLVLAHGEQIRWRSFWRRLAIVGLAASAISIATFAAMPSRFIYFGILHSIAVCSLAGLALLHVPPILTAIAAAGIIALHLSGFHPLQSVFWSFTGLSRAVRPALDLLPIVPWVSVLLVGIVFAKLWNPKPSPSTVLKERLAWLGRHTLSIYLLHQPILLGVIWLTLKVFQ</sequence>
<protein>
    <submittedName>
        <fullName evidence="3">Heparan-alpha-glucosaminide N-acetyltransferase</fullName>
    </submittedName>
</protein>
<dbReference type="Proteomes" id="UP001165641">
    <property type="component" value="Unassembled WGS sequence"/>
</dbReference>
<keyword evidence="4" id="KW-1185">Reference proteome</keyword>
<evidence type="ECO:0000313" key="4">
    <source>
        <dbReference type="Proteomes" id="UP001165641"/>
    </source>
</evidence>
<name>A0ABT4ZKS7_9RHOB</name>
<evidence type="ECO:0000259" key="2">
    <source>
        <dbReference type="Pfam" id="PF07786"/>
    </source>
</evidence>
<gene>
    <name evidence="3" type="ORF">PAF17_19750</name>
</gene>